<reference evidence="5" key="1">
    <citation type="submission" date="2021-01" db="EMBL/GenBank/DDBJ databases">
        <authorList>
            <person name="Eckstrom K.M.E."/>
        </authorList>
    </citation>
    <scope>NUCLEOTIDE SEQUENCE</scope>
    <source>
        <strain evidence="5">UVCC 0001</strain>
    </source>
</reference>
<dbReference type="GO" id="GO:0006506">
    <property type="term" value="P:GPI anchor biosynthetic process"/>
    <property type="evidence" value="ECO:0007669"/>
    <property type="project" value="UniProtKB-KW"/>
</dbReference>
<evidence type="ECO:0000256" key="3">
    <source>
        <dbReference type="ARBA" id="ARBA00022502"/>
    </source>
</evidence>
<dbReference type="EMBL" id="JASFZW010000006">
    <property type="protein sequence ID" value="KAK2077665.1"/>
    <property type="molecule type" value="Genomic_DNA"/>
</dbReference>
<evidence type="ECO:0000256" key="4">
    <source>
        <dbReference type="ARBA" id="ARBA00022729"/>
    </source>
</evidence>
<dbReference type="InterPro" id="IPR001096">
    <property type="entry name" value="Peptidase_C13"/>
</dbReference>
<dbReference type="GO" id="GO:0003923">
    <property type="term" value="F:GPI-anchor transamidase activity"/>
    <property type="evidence" value="ECO:0007669"/>
    <property type="project" value="InterPro"/>
</dbReference>
<dbReference type="InterPro" id="IPR028361">
    <property type="entry name" value="GPI_transamidase"/>
</dbReference>
<dbReference type="Pfam" id="PF01650">
    <property type="entry name" value="Peptidase_C13"/>
    <property type="match status" value="1"/>
</dbReference>
<dbReference type="PANTHER" id="PTHR48067">
    <property type="entry name" value="GPI-ANCHOR TRANSAMIDASE"/>
    <property type="match status" value="1"/>
</dbReference>
<name>A0AAD9II97_PROWI</name>
<keyword evidence="3" id="KW-0337">GPI-anchor biosynthesis</keyword>
<dbReference type="PRINTS" id="PR00776">
    <property type="entry name" value="HEMOGLOBNASE"/>
</dbReference>
<gene>
    <name evidence="5" type="ORF">QBZ16_004511</name>
</gene>
<protein>
    <recommendedName>
        <fullName evidence="7">GPI-anchor transamidase</fullName>
    </recommendedName>
</protein>
<comment type="caution">
    <text evidence="5">The sequence shown here is derived from an EMBL/GenBank/DDBJ whole genome shotgun (WGS) entry which is preliminary data.</text>
</comment>
<sequence length="247" mass="26750">MRPSRGWLNYRHTANALAFYNALRDRGVPERRMRLLLADPLACNSRNARPGEINYEAGGPAPAPASLAMHGDALTGQTLLHLLTGIHPPGTPAQLRLPSDASSFVTLFLTGHGGDEFLKIHDQADFTTADLGAALRRMHALQRYRHLLLLVDTCQAATLCKGLQAPNVTCISSSQSSYAHSADATLGLHVIDEFSLALGRMLRRDRAGELTLREAAAQLAGSVRLSTVTLESTDARTDSLLLRDFFG</sequence>
<dbReference type="GO" id="GO:0042765">
    <property type="term" value="C:GPI-anchor transamidase complex"/>
    <property type="evidence" value="ECO:0007669"/>
    <property type="project" value="InterPro"/>
</dbReference>
<evidence type="ECO:0000313" key="5">
    <source>
        <dbReference type="EMBL" id="KAK2077665.1"/>
    </source>
</evidence>
<proteinExistence type="inferred from homology"/>
<dbReference type="Proteomes" id="UP001255856">
    <property type="component" value="Unassembled WGS sequence"/>
</dbReference>
<evidence type="ECO:0000256" key="1">
    <source>
        <dbReference type="ARBA" id="ARBA00004687"/>
    </source>
</evidence>
<dbReference type="PANTHER" id="PTHR48067:SF1">
    <property type="entry name" value="GPI-ANCHOR TRANSAMIDASE"/>
    <property type="match status" value="1"/>
</dbReference>
<organism evidence="5 6">
    <name type="scientific">Prototheca wickerhamii</name>
    <dbReference type="NCBI Taxonomy" id="3111"/>
    <lineage>
        <taxon>Eukaryota</taxon>
        <taxon>Viridiplantae</taxon>
        <taxon>Chlorophyta</taxon>
        <taxon>core chlorophytes</taxon>
        <taxon>Trebouxiophyceae</taxon>
        <taxon>Chlorellales</taxon>
        <taxon>Chlorellaceae</taxon>
        <taxon>Prototheca</taxon>
    </lineage>
</organism>
<evidence type="ECO:0008006" key="7">
    <source>
        <dbReference type="Google" id="ProtNLM"/>
    </source>
</evidence>
<evidence type="ECO:0000313" key="6">
    <source>
        <dbReference type="Proteomes" id="UP001255856"/>
    </source>
</evidence>
<evidence type="ECO:0000256" key="2">
    <source>
        <dbReference type="ARBA" id="ARBA00009941"/>
    </source>
</evidence>
<comment type="similarity">
    <text evidence="2">Belongs to the peptidase C13 family.</text>
</comment>
<accession>A0AAD9II97</accession>
<keyword evidence="4" id="KW-0732">Signal</keyword>
<dbReference type="GO" id="GO:0006508">
    <property type="term" value="P:proteolysis"/>
    <property type="evidence" value="ECO:0007669"/>
    <property type="project" value="InterPro"/>
</dbReference>
<comment type="pathway">
    <text evidence="1">Glycolipid biosynthesis; glycosylphosphatidylinositol-anchor biosynthesis.</text>
</comment>
<dbReference type="AlphaFoldDB" id="A0AAD9II97"/>
<keyword evidence="6" id="KW-1185">Reference proteome</keyword>
<dbReference type="Gene3D" id="3.40.50.1460">
    <property type="match status" value="1"/>
</dbReference>
<dbReference type="GO" id="GO:0016255">
    <property type="term" value="P:attachment of GPI anchor to protein"/>
    <property type="evidence" value="ECO:0007669"/>
    <property type="project" value="InterPro"/>
</dbReference>